<dbReference type="Proteomes" id="UP000001910">
    <property type="component" value="Chromosome"/>
</dbReference>
<evidence type="ECO:0000313" key="1">
    <source>
        <dbReference type="EMBL" id="ACV39496.1"/>
    </source>
</evidence>
<protein>
    <submittedName>
        <fullName evidence="1">Uncharacterized protein</fullName>
    </submittedName>
</protein>
<reference evidence="1 2" key="1">
    <citation type="journal article" date="2009" name="Stand. Genomic Sci.">
        <title>Complete genome sequence of Leptotrichia buccalis type strain (C-1013-b).</title>
        <authorList>
            <person name="Ivanova N."/>
            <person name="Gronow S."/>
            <person name="Lapidus A."/>
            <person name="Copeland A."/>
            <person name="Glavina Del Rio T."/>
            <person name="Nolan M."/>
            <person name="Lucas S."/>
            <person name="Chen F."/>
            <person name="Tice H."/>
            <person name="Cheng J.F."/>
            <person name="Saunders E."/>
            <person name="Bruce D."/>
            <person name="Goodwin L."/>
            <person name="Brettin T."/>
            <person name="Detter J.C."/>
            <person name="Han C."/>
            <person name="Pitluck S."/>
            <person name="Mikhailova N."/>
            <person name="Pati A."/>
            <person name="Mavrommatis K."/>
            <person name="Chen A."/>
            <person name="Palaniappan K."/>
            <person name="Land M."/>
            <person name="Hauser L."/>
            <person name="Chang Y.J."/>
            <person name="Jeffries C.D."/>
            <person name="Chain P."/>
            <person name="Rohde C."/>
            <person name="Goker M."/>
            <person name="Bristow J."/>
            <person name="Eisen J.A."/>
            <person name="Markowitz V."/>
            <person name="Hugenholtz P."/>
            <person name="Kyrpides N.C."/>
            <person name="Klenk H.P."/>
        </authorList>
    </citation>
    <scope>NUCLEOTIDE SEQUENCE [LARGE SCALE GENOMIC DNA]</scope>
    <source>
        <strain evidence="2">ATCC 14201 / DSM 1135 / JCM 12969 / NCTC 10249 / C-1013-b</strain>
    </source>
</reference>
<proteinExistence type="predicted"/>
<dbReference type="HOGENOM" id="CLU_2770825_0_0_0"/>
<gene>
    <name evidence="1" type="ordered locus">Lebu_1624</name>
</gene>
<dbReference type="EMBL" id="CP001685">
    <property type="protein sequence ID" value="ACV39496.1"/>
    <property type="molecule type" value="Genomic_DNA"/>
</dbReference>
<dbReference type="KEGG" id="lba:Lebu_1624"/>
<accession>C7NBG5</accession>
<dbReference type="AlphaFoldDB" id="C7NBG5"/>
<name>C7NBG5_LEPBD</name>
<organism evidence="1 2">
    <name type="scientific">Leptotrichia buccalis (strain ATCC 14201 / DSM 1135 / JCM 12969 / NCTC 10249 / C-1013-b)</name>
    <dbReference type="NCBI Taxonomy" id="523794"/>
    <lineage>
        <taxon>Bacteria</taxon>
        <taxon>Fusobacteriati</taxon>
        <taxon>Fusobacteriota</taxon>
        <taxon>Fusobacteriia</taxon>
        <taxon>Fusobacteriales</taxon>
        <taxon>Leptotrichiaceae</taxon>
        <taxon>Leptotrichia</taxon>
    </lineage>
</organism>
<dbReference type="RefSeq" id="WP_015769836.1">
    <property type="nucleotide sequence ID" value="NC_013192.1"/>
</dbReference>
<sequence>MKKSGQMLLVKLMDIRNNFKTRCQTIVKNENLYMVSKKEYNNLTMFNKSIKQLENSEVIIISMEESINE</sequence>
<keyword evidence="2" id="KW-1185">Reference proteome</keyword>
<dbReference type="STRING" id="523794.Lebu_1624"/>
<evidence type="ECO:0000313" key="2">
    <source>
        <dbReference type="Proteomes" id="UP000001910"/>
    </source>
</evidence>